<reference evidence="4" key="1">
    <citation type="submission" date="2016-10" db="EMBL/GenBank/DDBJ databases">
        <authorList>
            <person name="Varghese N."/>
            <person name="Submissions S."/>
        </authorList>
    </citation>
    <scope>NUCLEOTIDE SEQUENCE [LARGE SCALE GENOMIC DNA]</scope>
    <source>
        <strain evidence="4">Gh-105</strain>
    </source>
</reference>
<dbReference type="STRING" id="582675.SAMN05192565_11820"/>
<dbReference type="EMBL" id="FOPM01000018">
    <property type="protein sequence ID" value="SFG93579.1"/>
    <property type="molecule type" value="Genomic_DNA"/>
</dbReference>
<accession>A0A1I2VYU2</accession>
<dbReference type="Gene3D" id="2.40.160.100">
    <property type="match status" value="1"/>
</dbReference>
<evidence type="ECO:0000313" key="4">
    <source>
        <dbReference type="Proteomes" id="UP000199229"/>
    </source>
</evidence>
<feature type="domain" description="Alginate export" evidence="2">
    <location>
        <begin position="66"/>
        <end position="451"/>
    </location>
</feature>
<dbReference type="InterPro" id="IPR053728">
    <property type="entry name" value="Alginate_Permeability_Chnl"/>
</dbReference>
<proteinExistence type="predicted"/>
<name>A0A1I2VYU2_9HYPH</name>
<organism evidence="3 4">
    <name type="scientific">Methylobacterium gossipiicola</name>
    <dbReference type="NCBI Taxonomy" id="582675"/>
    <lineage>
        <taxon>Bacteria</taxon>
        <taxon>Pseudomonadati</taxon>
        <taxon>Pseudomonadota</taxon>
        <taxon>Alphaproteobacteria</taxon>
        <taxon>Hyphomicrobiales</taxon>
        <taxon>Methylobacteriaceae</taxon>
        <taxon>Methylobacterium</taxon>
    </lineage>
</organism>
<keyword evidence="4" id="KW-1185">Reference proteome</keyword>
<feature type="chain" id="PRO_5011458640" evidence="1">
    <location>
        <begin position="20"/>
        <end position="468"/>
    </location>
</feature>
<sequence>MRRSLLCAALLAGFLPCAAAAQALKTTPYFALYEALGKPEGWKISGTVRPRYEALGGQFRPGPAPASNDLFSLQTTLFAEYDTGPVRIGGELFDSRAYFQRRGSNSIATTEVNALELGQAYLGFDLADAAGAGTVSTVTAGRFTQNVGSRRLIARNQFRNTINSFTGIAYDWQNAGKDALHLFYTLPHIREPFDRPGLLSNSVAWDHEGLDTQLFGGIVTKAGVLGGILEVYGFGLLERDSGSQLEGIQTRDRRLFTPGFRLFRAPKVGQFDHEFEAIYQTGTARNTTAVTDVTDVPVSAYFVHAELGYTFDAAWAPRVSLEYDHASGDDRNPGRNTRFDTLYGARRFDYGPTSLYGPVQRANLISPGIRLEFAPAADLDVFVSYRGLWLENPTDSFAATGIRDRSGRSGSYAGQQIEGRVRHWLVPGSMLVDVGVAYLLKGDVLRDAPNAPRTGDTVYGSVTTTFFF</sequence>
<feature type="signal peptide" evidence="1">
    <location>
        <begin position="1"/>
        <end position="19"/>
    </location>
</feature>
<dbReference type="InterPro" id="IPR025388">
    <property type="entry name" value="Alginate_export_dom"/>
</dbReference>
<evidence type="ECO:0000313" key="3">
    <source>
        <dbReference type="EMBL" id="SFG93579.1"/>
    </source>
</evidence>
<evidence type="ECO:0000256" key="1">
    <source>
        <dbReference type="SAM" id="SignalP"/>
    </source>
</evidence>
<dbReference type="Pfam" id="PF13372">
    <property type="entry name" value="Alginate_exp"/>
    <property type="match status" value="1"/>
</dbReference>
<dbReference type="AlphaFoldDB" id="A0A1I2VYU2"/>
<dbReference type="RefSeq" id="WP_091973338.1">
    <property type="nucleotide sequence ID" value="NZ_FOPM01000018.1"/>
</dbReference>
<protein>
    <submittedName>
        <fullName evidence="3">Alginate export</fullName>
    </submittedName>
</protein>
<dbReference type="OrthoDB" id="7439590at2"/>
<keyword evidence="1" id="KW-0732">Signal</keyword>
<evidence type="ECO:0000259" key="2">
    <source>
        <dbReference type="Pfam" id="PF13372"/>
    </source>
</evidence>
<gene>
    <name evidence="3" type="ORF">SAMN05192565_11820</name>
</gene>
<dbReference type="Proteomes" id="UP000199229">
    <property type="component" value="Unassembled WGS sequence"/>
</dbReference>